<dbReference type="InterPro" id="IPR011990">
    <property type="entry name" value="TPR-like_helical_dom_sf"/>
</dbReference>
<reference evidence="2 3" key="1">
    <citation type="submission" date="2017-06" db="EMBL/GenBank/DDBJ databases">
        <authorList>
            <person name="Kim H.J."/>
            <person name="Triplett B.A."/>
        </authorList>
    </citation>
    <scope>NUCLEOTIDE SEQUENCE [LARGE SCALE GENOMIC DNA]</scope>
    <source>
        <strain evidence="2 3">DSM 13116</strain>
    </source>
</reference>
<dbReference type="GO" id="GO:0006493">
    <property type="term" value="P:protein O-linked glycosylation"/>
    <property type="evidence" value="ECO:0007669"/>
    <property type="project" value="TreeGrafter"/>
</dbReference>
<organism evidence="2 3">
    <name type="scientific">Humidesulfovibrio mexicanus</name>
    <dbReference type="NCBI Taxonomy" id="147047"/>
    <lineage>
        <taxon>Bacteria</taxon>
        <taxon>Pseudomonadati</taxon>
        <taxon>Thermodesulfobacteriota</taxon>
        <taxon>Desulfovibrionia</taxon>
        <taxon>Desulfovibrionales</taxon>
        <taxon>Desulfovibrionaceae</taxon>
        <taxon>Humidesulfovibrio</taxon>
    </lineage>
</organism>
<keyword evidence="1" id="KW-0802">TPR repeat</keyword>
<dbReference type="Proteomes" id="UP000198324">
    <property type="component" value="Unassembled WGS sequence"/>
</dbReference>
<protein>
    <submittedName>
        <fullName evidence="2">Tetratricopeptide repeat-containing protein</fullName>
    </submittedName>
</protein>
<dbReference type="PANTHER" id="PTHR44998:SF1">
    <property type="entry name" value="UDP-N-ACETYLGLUCOSAMINE--PEPTIDE N-ACETYLGLUCOSAMINYLTRANSFERASE 110 KDA SUBUNIT"/>
    <property type="match status" value="1"/>
</dbReference>
<evidence type="ECO:0000256" key="1">
    <source>
        <dbReference type="PROSITE-ProRule" id="PRU00339"/>
    </source>
</evidence>
<gene>
    <name evidence="2" type="ORF">SAMN04488503_3209</name>
</gene>
<evidence type="ECO:0000313" key="3">
    <source>
        <dbReference type="Proteomes" id="UP000198324"/>
    </source>
</evidence>
<dbReference type="RefSeq" id="WP_089275392.1">
    <property type="nucleotide sequence ID" value="NZ_FZOC01000008.1"/>
</dbReference>
<dbReference type="AlphaFoldDB" id="A0A239CNA8"/>
<dbReference type="Pfam" id="PF13424">
    <property type="entry name" value="TPR_12"/>
    <property type="match status" value="1"/>
</dbReference>
<dbReference type="PANTHER" id="PTHR44998">
    <property type="match status" value="1"/>
</dbReference>
<proteinExistence type="predicted"/>
<dbReference type="InterPro" id="IPR019734">
    <property type="entry name" value="TPR_rpt"/>
</dbReference>
<name>A0A239CNA8_9BACT</name>
<dbReference type="EMBL" id="FZOC01000008">
    <property type="protein sequence ID" value="SNS21218.1"/>
    <property type="molecule type" value="Genomic_DNA"/>
</dbReference>
<dbReference type="OrthoDB" id="5469953at2"/>
<accession>A0A239CNA8</accession>
<dbReference type="Gene3D" id="1.25.40.10">
    <property type="entry name" value="Tetratricopeptide repeat domain"/>
    <property type="match status" value="1"/>
</dbReference>
<dbReference type="GO" id="GO:0016757">
    <property type="term" value="F:glycosyltransferase activity"/>
    <property type="evidence" value="ECO:0007669"/>
    <property type="project" value="TreeGrafter"/>
</dbReference>
<dbReference type="SMART" id="SM00028">
    <property type="entry name" value="TPR"/>
    <property type="match status" value="3"/>
</dbReference>
<dbReference type="PROSITE" id="PS50005">
    <property type="entry name" value="TPR"/>
    <property type="match status" value="1"/>
</dbReference>
<feature type="repeat" description="TPR" evidence="1">
    <location>
        <begin position="129"/>
        <end position="162"/>
    </location>
</feature>
<keyword evidence="3" id="KW-1185">Reference proteome</keyword>
<sequence length="252" mass="28337">MNTIPAEQHLTGVFFQRAFATIGTGTTTRKTEQYLYYYVRESGDDTLELHTLGPDGQPSGEKRSITREELLQSYLLEPQMSLDFARDEARRQEAVGKAVARGDRYFKQRKTFSAEFEYGKALALDVENVRANFGIGLCYLSRGERDKAREVFERLVKIDAAFEDRHKHLFNAFGISLRKAGMFAEALAYYARALELCSDDENLHYNMARAAFGNGNADSAGRHLASCLALNPRHPEALQFEAFLKRGSKAGG</sequence>
<dbReference type="SUPFAM" id="SSF48452">
    <property type="entry name" value="TPR-like"/>
    <property type="match status" value="1"/>
</dbReference>
<evidence type="ECO:0000313" key="2">
    <source>
        <dbReference type="EMBL" id="SNS21218.1"/>
    </source>
</evidence>